<protein>
    <submittedName>
        <fullName evidence="3">Uncharacterized protein</fullName>
    </submittedName>
</protein>
<keyword evidence="2" id="KW-0812">Transmembrane</keyword>
<organism evidence="3">
    <name type="scientific">Leptospirillum sp. Group II '5-way CG'</name>
    <dbReference type="NCBI Taxonomy" id="419541"/>
    <lineage>
        <taxon>Bacteria</taxon>
        <taxon>Pseudomonadati</taxon>
        <taxon>Nitrospirota</taxon>
        <taxon>Nitrospiria</taxon>
        <taxon>Nitrospirales</taxon>
        <taxon>Nitrospiraceae</taxon>
        <taxon>Leptospirillum</taxon>
    </lineage>
</organism>
<keyword evidence="2" id="KW-0472">Membrane</keyword>
<reference evidence="3" key="1">
    <citation type="journal article" date="2004" name="Nature">
        <title>Community structure and metabolism through reconstruction of microbial genomes from the environment.</title>
        <authorList>
            <person name="Tyson G.W."/>
            <person name="Chapman J."/>
            <person name="Hugenholtz P."/>
            <person name="Allen E.E."/>
            <person name="Ram R.J."/>
            <person name="Richardson P.M."/>
            <person name="Solovyev V.V."/>
            <person name="Rubin E.M."/>
            <person name="Rokhsar D.S."/>
            <person name="Banfield J.F."/>
        </authorList>
    </citation>
    <scope>NUCLEOTIDE SEQUENCE [LARGE SCALE GENOMIC DNA]</scope>
</reference>
<dbReference type="EMBL" id="DS995260">
    <property type="protein sequence ID" value="EDZ39039.1"/>
    <property type="molecule type" value="Genomic_DNA"/>
</dbReference>
<gene>
    <name evidence="3" type="ORF">CGL2_11276207</name>
</gene>
<dbReference type="AlphaFoldDB" id="B6ANK4"/>
<evidence type="ECO:0000256" key="1">
    <source>
        <dbReference type="SAM" id="Coils"/>
    </source>
</evidence>
<keyword evidence="1" id="KW-0175">Coiled coil</keyword>
<accession>B6ANK4</accession>
<reference evidence="3" key="2">
    <citation type="journal article" date="2008" name="PLoS Biol.">
        <title>Population genomic analysis of strain variation in Leptospirillum group II bacteria involved in acid mine drainage formation.</title>
        <authorList>
            <person name="Simmons S.L."/>
            <person name="Dibartolo G."/>
            <person name="Denef V.J."/>
            <person name="Goltsman D.S."/>
            <person name="Thelen M.P."/>
            <person name="Banfield J.F."/>
        </authorList>
    </citation>
    <scope>NUCLEOTIDE SEQUENCE [LARGE SCALE GENOMIC DNA]</scope>
</reference>
<sequence>MMGEKNRKGAPEESGAFQKVLCSLNQGQKIRALEIARKHGIPDDDPVWHVVLTIAEAEEGIKEVTRSLREASVAVTNATAAEVKSSREKASLEIAKMQEAAKANVAAALSTTLETEIRNAVSRLQSQSNRPLHKKWLAVMAVLLTIAAGLGGWGLWSFYAYSKNVGAVNTAAYANPVSKSFFHLMECDQPGWEKKWSRGGKELWCYPHADKAGNQYGWRIR</sequence>
<keyword evidence="2" id="KW-1133">Transmembrane helix</keyword>
<evidence type="ECO:0000256" key="2">
    <source>
        <dbReference type="SAM" id="Phobius"/>
    </source>
</evidence>
<feature type="coiled-coil region" evidence="1">
    <location>
        <begin position="54"/>
        <end position="100"/>
    </location>
</feature>
<evidence type="ECO:0000313" key="3">
    <source>
        <dbReference type="EMBL" id="EDZ39039.1"/>
    </source>
</evidence>
<name>B6ANK4_9BACT</name>
<proteinExistence type="predicted"/>
<feature type="transmembrane region" description="Helical" evidence="2">
    <location>
        <begin position="136"/>
        <end position="159"/>
    </location>
</feature>